<evidence type="ECO:0000256" key="7">
    <source>
        <dbReference type="PIRSR" id="PIRSR038994-2"/>
    </source>
</evidence>
<dbReference type="RefSeq" id="WP_044906913.1">
    <property type="nucleotide sequence ID" value="NZ_JQIF01000089.1"/>
</dbReference>
<dbReference type="InterPro" id="IPR032466">
    <property type="entry name" value="Metal_Hydrolase"/>
</dbReference>
<dbReference type="Proteomes" id="UP000030008">
    <property type="component" value="Unassembled WGS sequence"/>
</dbReference>
<feature type="binding site" evidence="7">
    <location>
        <position position="223"/>
    </location>
    <ligand>
        <name>substrate</name>
    </ligand>
</feature>
<keyword evidence="4 5" id="KW-0119">Carbohydrate metabolism</keyword>
<name>A0A099I552_CLOIN</name>
<dbReference type="Gene3D" id="2.30.40.10">
    <property type="entry name" value="Urease, subunit C, domain 1"/>
    <property type="match status" value="1"/>
</dbReference>
<evidence type="ECO:0000256" key="6">
    <source>
        <dbReference type="PIRSR" id="PIRSR038994-1"/>
    </source>
</evidence>
<comment type="cofactor">
    <cofactor evidence="8">
        <name>a divalent metal cation</name>
        <dbReference type="ChEBI" id="CHEBI:60240"/>
    </cofactor>
    <text evidence="8">Binds 1 divalent metal cation per subunit.</text>
</comment>
<feature type="binding site" evidence="7">
    <location>
        <begin position="303"/>
        <end position="305"/>
    </location>
    <ligand>
        <name>substrate</name>
    </ligand>
</feature>
<dbReference type="GO" id="GO:0046872">
    <property type="term" value="F:metal ion binding"/>
    <property type="evidence" value="ECO:0007669"/>
    <property type="project" value="UniProtKB-KW"/>
</dbReference>
<dbReference type="InterPro" id="IPR003764">
    <property type="entry name" value="GlcNAc_6-P_deAcase"/>
</dbReference>
<dbReference type="GO" id="GO:0006046">
    <property type="term" value="P:N-acetylglucosamine catabolic process"/>
    <property type="evidence" value="ECO:0007669"/>
    <property type="project" value="TreeGrafter"/>
</dbReference>
<reference evidence="10 11" key="1">
    <citation type="submission" date="2014-08" db="EMBL/GenBank/DDBJ databases">
        <title>Clostridium innocuum, an unnegligible vancomycin-resistant pathogen causing extra-intestinal infections.</title>
        <authorList>
            <person name="Feng Y."/>
            <person name="Chiu C.-H."/>
        </authorList>
    </citation>
    <scope>NUCLEOTIDE SEQUENCE [LARGE SCALE GENOMIC DNA]</scope>
    <source>
        <strain evidence="10 11">AN88</strain>
    </source>
</reference>
<feature type="domain" description="Amidohydrolase-related" evidence="9">
    <location>
        <begin position="52"/>
        <end position="360"/>
    </location>
</feature>
<sequence>MKTMIRNARVLVHAQRCVKEEAVLIEDGTILDIASECELPHAEQVIDAERLYLAPGLLDTHTHGIGGFDFNTCTAQAIEEITALEHAEGVTGFLASLVVENHAMTMERLQLLDSQVTDSLLGIHLEGPFLNPKQKAVMKEEFLRLPDIEEFRQFLRVSSHVSSMTIAPELPDAQRLIKEGTRQGIVMNIGHSMADAQQVMQAQRNGAKGITHLYNAMSQHEHRNPGVVTGALLSDLMCELIVDGFHVHPDVVHATYRALGDDRIILISDANPYKAVADGEYPFSGKNIVIQDGKATVKETGRIAGSTLAMNTALRNMCRYTGCSVESAVRMAAYNPARLYGWKKGSIEPGYDADLMLMDDAFHIHRVWQRKYFM</sequence>
<feature type="binding site" evidence="8">
    <location>
        <position position="126"/>
    </location>
    <ligand>
        <name>Zn(2+)</name>
        <dbReference type="ChEBI" id="CHEBI:29105"/>
    </ligand>
</feature>
<feature type="binding site" evidence="7">
    <location>
        <begin position="215"/>
        <end position="216"/>
    </location>
    <ligand>
        <name>substrate</name>
    </ligand>
</feature>
<dbReference type="GO" id="GO:0008448">
    <property type="term" value="F:N-acetylglucosamine-6-phosphate deacetylase activity"/>
    <property type="evidence" value="ECO:0007669"/>
    <property type="project" value="InterPro"/>
</dbReference>
<feature type="active site" description="Proton donor/acceptor" evidence="6">
    <location>
        <position position="269"/>
    </location>
</feature>
<evidence type="ECO:0000256" key="5">
    <source>
        <dbReference type="PIRNR" id="PIRNR038994"/>
    </source>
</evidence>
<dbReference type="NCBIfam" id="TIGR00221">
    <property type="entry name" value="nagA"/>
    <property type="match status" value="1"/>
</dbReference>
<evidence type="ECO:0000313" key="11">
    <source>
        <dbReference type="Proteomes" id="UP000030008"/>
    </source>
</evidence>
<dbReference type="InterPro" id="IPR011059">
    <property type="entry name" value="Metal-dep_hydrolase_composite"/>
</dbReference>
<accession>A0A099I552</accession>
<keyword evidence="2 8" id="KW-0479">Metal-binding</keyword>
<dbReference type="EMBL" id="JQIF01000089">
    <property type="protein sequence ID" value="KGJ51998.1"/>
    <property type="molecule type" value="Genomic_DNA"/>
</dbReference>
<feature type="binding site" evidence="8">
    <location>
        <position position="191"/>
    </location>
    <ligand>
        <name>Zn(2+)</name>
        <dbReference type="ChEBI" id="CHEBI:29105"/>
    </ligand>
</feature>
<keyword evidence="3 5" id="KW-0378">Hydrolase</keyword>
<dbReference type="SUPFAM" id="SSF51556">
    <property type="entry name" value="Metallo-dependent hydrolases"/>
    <property type="match status" value="1"/>
</dbReference>
<evidence type="ECO:0000256" key="1">
    <source>
        <dbReference type="ARBA" id="ARBA00010716"/>
    </source>
</evidence>
<comment type="caution">
    <text evidence="10">The sequence shown here is derived from an EMBL/GenBank/DDBJ whole genome shotgun (WGS) entry which is preliminary data.</text>
</comment>
<proteinExistence type="inferred from homology"/>
<dbReference type="InterPro" id="IPR006680">
    <property type="entry name" value="Amidohydro-rel"/>
</dbReference>
<evidence type="ECO:0000256" key="8">
    <source>
        <dbReference type="PIRSR" id="PIRSR038994-3"/>
    </source>
</evidence>
<protein>
    <submittedName>
        <fullName evidence="10">N-acetylglucosamine-6-phosphate deacetylase</fullName>
    </submittedName>
</protein>
<feature type="binding site" evidence="7">
    <location>
        <position position="246"/>
    </location>
    <ligand>
        <name>substrate</name>
    </ligand>
</feature>
<dbReference type="Pfam" id="PF01979">
    <property type="entry name" value="Amidohydro_1"/>
    <property type="match status" value="1"/>
</dbReference>
<dbReference type="CDD" id="cd00854">
    <property type="entry name" value="NagA"/>
    <property type="match status" value="1"/>
</dbReference>
<dbReference type="AlphaFoldDB" id="A0A099I552"/>
<evidence type="ECO:0000256" key="4">
    <source>
        <dbReference type="ARBA" id="ARBA00023277"/>
    </source>
</evidence>
<dbReference type="PIRSF" id="PIRSF038994">
    <property type="entry name" value="NagA"/>
    <property type="match status" value="1"/>
</dbReference>
<evidence type="ECO:0000259" key="9">
    <source>
        <dbReference type="Pfam" id="PF01979"/>
    </source>
</evidence>
<feature type="binding site" evidence="7">
    <location>
        <position position="137"/>
    </location>
    <ligand>
        <name>substrate</name>
    </ligand>
</feature>
<comment type="similarity">
    <text evidence="1 5">Belongs to the metallo-dependent hydrolases superfamily. NagA family.</text>
</comment>
<dbReference type="PANTHER" id="PTHR11113:SF14">
    <property type="entry name" value="N-ACETYLGLUCOSAMINE-6-PHOSPHATE DEACETYLASE"/>
    <property type="match status" value="1"/>
</dbReference>
<evidence type="ECO:0000256" key="3">
    <source>
        <dbReference type="ARBA" id="ARBA00022801"/>
    </source>
</evidence>
<gene>
    <name evidence="10" type="ORF">CIAN88_17010</name>
</gene>
<dbReference type="PANTHER" id="PTHR11113">
    <property type="entry name" value="N-ACETYLGLUCOSAMINE-6-PHOSPHATE DEACETYLASE"/>
    <property type="match status" value="1"/>
</dbReference>
<evidence type="ECO:0000256" key="2">
    <source>
        <dbReference type="ARBA" id="ARBA00022723"/>
    </source>
</evidence>
<evidence type="ECO:0000313" key="10">
    <source>
        <dbReference type="EMBL" id="KGJ51998.1"/>
    </source>
</evidence>
<organism evidence="10 11">
    <name type="scientific">Clostridium innocuum</name>
    <dbReference type="NCBI Taxonomy" id="1522"/>
    <lineage>
        <taxon>Bacteria</taxon>
        <taxon>Bacillati</taxon>
        <taxon>Bacillota</taxon>
        <taxon>Clostridia</taxon>
        <taxon>Eubacteriales</taxon>
        <taxon>Clostridiaceae</taxon>
        <taxon>Clostridium</taxon>
    </lineage>
</organism>
<dbReference type="SUPFAM" id="SSF51338">
    <property type="entry name" value="Composite domain of metallo-dependent hydrolases"/>
    <property type="match status" value="1"/>
</dbReference>
<dbReference type="Gene3D" id="3.20.20.140">
    <property type="entry name" value="Metal-dependent hydrolases"/>
    <property type="match status" value="1"/>
</dbReference>
<feature type="binding site" evidence="8">
    <location>
        <position position="212"/>
    </location>
    <ligand>
        <name>Zn(2+)</name>
        <dbReference type="ChEBI" id="CHEBI:29105"/>
    </ligand>
</feature>